<accession>A0A813ZCX6</accession>
<organism evidence="2 5">
    <name type="scientific">Adineta ricciae</name>
    <name type="common">Rotifer</name>
    <dbReference type="NCBI Taxonomy" id="249248"/>
    <lineage>
        <taxon>Eukaryota</taxon>
        <taxon>Metazoa</taxon>
        <taxon>Spiralia</taxon>
        <taxon>Gnathifera</taxon>
        <taxon>Rotifera</taxon>
        <taxon>Eurotatoria</taxon>
        <taxon>Bdelloidea</taxon>
        <taxon>Adinetida</taxon>
        <taxon>Adinetidae</taxon>
        <taxon>Adineta</taxon>
    </lineage>
</organism>
<evidence type="ECO:0000256" key="1">
    <source>
        <dbReference type="SAM" id="MobiDB-lite"/>
    </source>
</evidence>
<protein>
    <submittedName>
        <fullName evidence="2">Uncharacterized protein</fullName>
    </submittedName>
</protein>
<dbReference type="Proteomes" id="UP000663852">
    <property type="component" value="Unassembled WGS sequence"/>
</dbReference>
<evidence type="ECO:0000313" key="4">
    <source>
        <dbReference type="Proteomes" id="UP000663828"/>
    </source>
</evidence>
<evidence type="ECO:0000313" key="3">
    <source>
        <dbReference type="EMBL" id="CAF1400932.1"/>
    </source>
</evidence>
<feature type="compositionally biased region" description="Polar residues" evidence="1">
    <location>
        <begin position="51"/>
        <end position="67"/>
    </location>
</feature>
<dbReference type="EMBL" id="CAJNOJ010000032">
    <property type="protein sequence ID" value="CAF0896206.1"/>
    <property type="molecule type" value="Genomic_DNA"/>
</dbReference>
<gene>
    <name evidence="2" type="ORF">EDS130_LOCUS9540</name>
    <name evidence="3" type="ORF">XAT740_LOCUS34133</name>
</gene>
<feature type="region of interest" description="Disordered" evidence="1">
    <location>
        <begin position="26"/>
        <end position="70"/>
    </location>
</feature>
<sequence>MNTIKDTKSQPKMIKQNAMVRRSCLKHQTNRRTENCETGRSSIGTGRVSFANGTTADSKMPLTSQSPKDLLEKKSRSDMFAKKAKELRLAELNYFKDHAQDKESNDE</sequence>
<keyword evidence="4" id="KW-1185">Reference proteome</keyword>
<dbReference type="Proteomes" id="UP000663828">
    <property type="component" value="Unassembled WGS sequence"/>
</dbReference>
<comment type="caution">
    <text evidence="2">The sequence shown here is derived from an EMBL/GenBank/DDBJ whole genome shotgun (WGS) entry which is preliminary data.</text>
</comment>
<name>A0A813ZCX6_ADIRI</name>
<dbReference type="OrthoDB" id="10033739at2759"/>
<evidence type="ECO:0000313" key="2">
    <source>
        <dbReference type="EMBL" id="CAF0896206.1"/>
    </source>
</evidence>
<reference evidence="2" key="1">
    <citation type="submission" date="2021-02" db="EMBL/GenBank/DDBJ databases">
        <authorList>
            <person name="Nowell W R."/>
        </authorList>
    </citation>
    <scope>NUCLEOTIDE SEQUENCE</scope>
</reference>
<dbReference type="AlphaFoldDB" id="A0A813ZCX6"/>
<dbReference type="EMBL" id="CAJNOR010003310">
    <property type="protein sequence ID" value="CAF1400932.1"/>
    <property type="molecule type" value="Genomic_DNA"/>
</dbReference>
<evidence type="ECO:0000313" key="5">
    <source>
        <dbReference type="Proteomes" id="UP000663852"/>
    </source>
</evidence>
<proteinExistence type="predicted"/>